<dbReference type="InterPro" id="IPR005754">
    <property type="entry name" value="Sortase"/>
</dbReference>
<dbReference type="CDD" id="cd05829">
    <property type="entry name" value="Sortase_F"/>
    <property type="match status" value="1"/>
</dbReference>
<feature type="region of interest" description="Disordered" evidence="2">
    <location>
        <begin position="1"/>
        <end position="30"/>
    </location>
</feature>
<comment type="caution">
    <text evidence="3">The sequence shown here is derived from an EMBL/GenBank/DDBJ whole genome shotgun (WGS) entry which is preliminary data.</text>
</comment>
<accession>A0ABW0QWK9</accession>
<protein>
    <submittedName>
        <fullName evidence="3">Class F sortase</fullName>
    </submittedName>
</protein>
<evidence type="ECO:0000256" key="1">
    <source>
        <dbReference type="ARBA" id="ARBA00022801"/>
    </source>
</evidence>
<dbReference type="RefSeq" id="WP_378109756.1">
    <property type="nucleotide sequence ID" value="NZ_JBHSNC010000001.1"/>
</dbReference>
<dbReference type="Gene3D" id="2.40.260.10">
    <property type="entry name" value="Sortase"/>
    <property type="match status" value="1"/>
</dbReference>
<keyword evidence="1" id="KW-0378">Hydrolase</keyword>
<gene>
    <name evidence="3" type="ORF">ACFPQ4_00560</name>
</gene>
<organism evidence="3 4">
    <name type="scientific">Cohnella yongneupensis</name>
    <dbReference type="NCBI Taxonomy" id="425006"/>
    <lineage>
        <taxon>Bacteria</taxon>
        <taxon>Bacillati</taxon>
        <taxon>Bacillota</taxon>
        <taxon>Bacilli</taxon>
        <taxon>Bacillales</taxon>
        <taxon>Paenibacillaceae</taxon>
        <taxon>Cohnella</taxon>
    </lineage>
</organism>
<reference evidence="4" key="1">
    <citation type="journal article" date="2019" name="Int. J. Syst. Evol. Microbiol.">
        <title>The Global Catalogue of Microorganisms (GCM) 10K type strain sequencing project: providing services to taxonomists for standard genome sequencing and annotation.</title>
        <authorList>
            <consortium name="The Broad Institute Genomics Platform"/>
            <consortium name="The Broad Institute Genome Sequencing Center for Infectious Disease"/>
            <person name="Wu L."/>
            <person name="Ma J."/>
        </authorList>
    </citation>
    <scope>NUCLEOTIDE SEQUENCE [LARGE SCALE GENOMIC DNA]</scope>
    <source>
        <strain evidence="4">CGMCC 1.18578</strain>
    </source>
</reference>
<sequence length="180" mass="19940">MKQKTQVAQQVEPSHSDRKPIPVRSAKNKPYPNGITPARIYIPAIDLHSQVEFVDVMDNGQMGVPNRSDTVGYLSNGILPGAVGNAVMDGHYDSRTGPAVFFRLKQLKPGDIVIVKNERGEYIEFAVQSVKTYGKSVAPIAMIFGPTQESNLNLITCAGKYSRKLKEHQERLVVFTKRLS</sequence>
<feature type="compositionally biased region" description="Polar residues" evidence="2">
    <location>
        <begin position="1"/>
        <end position="13"/>
    </location>
</feature>
<dbReference type="InterPro" id="IPR023365">
    <property type="entry name" value="Sortase_dom-sf"/>
</dbReference>
<proteinExistence type="predicted"/>
<keyword evidence="4" id="KW-1185">Reference proteome</keyword>
<evidence type="ECO:0000313" key="3">
    <source>
        <dbReference type="EMBL" id="MFC5527952.1"/>
    </source>
</evidence>
<evidence type="ECO:0000313" key="4">
    <source>
        <dbReference type="Proteomes" id="UP001596108"/>
    </source>
</evidence>
<dbReference type="InterPro" id="IPR042001">
    <property type="entry name" value="Sortase_F"/>
</dbReference>
<dbReference type="Proteomes" id="UP001596108">
    <property type="component" value="Unassembled WGS sequence"/>
</dbReference>
<evidence type="ECO:0000256" key="2">
    <source>
        <dbReference type="SAM" id="MobiDB-lite"/>
    </source>
</evidence>
<dbReference type="EMBL" id="JBHSNC010000001">
    <property type="protein sequence ID" value="MFC5527952.1"/>
    <property type="molecule type" value="Genomic_DNA"/>
</dbReference>
<dbReference type="Pfam" id="PF04203">
    <property type="entry name" value="Sortase"/>
    <property type="match status" value="1"/>
</dbReference>
<name>A0ABW0QWK9_9BACL</name>
<dbReference type="SUPFAM" id="SSF63817">
    <property type="entry name" value="Sortase"/>
    <property type="match status" value="1"/>
</dbReference>